<evidence type="ECO:0000313" key="4">
    <source>
        <dbReference type="Proteomes" id="UP001108089"/>
    </source>
</evidence>
<dbReference type="Pfam" id="PF08708">
    <property type="entry name" value="PriCT_1"/>
    <property type="match status" value="1"/>
</dbReference>
<dbReference type="SUPFAM" id="SSF56747">
    <property type="entry name" value="Prim-pol domain"/>
    <property type="match status" value="1"/>
</dbReference>
<sequence length="244" mass="25676">MTDLATAAINYARRGLPVFPLVPRTKRPACAHGKDDATTNVDQVSAWWEANPRCNIGLRPPRGYVVLDVDPRSGGTLDALGALPPTRTAATGGGGWHLWFRHDGRVRGRLAGTKGIDIKTGSGYLVVPPSIHPSGDRYRWIDETSAAPLPAHLLNAVTPPVAAIPSDLDWRNASGSCSGLVQTVATATEGNRNATLFWAACRAVEGGADPAVFVDLVQAAVSVGLTEVEAQRTVQSAMRKAAAA</sequence>
<dbReference type="Proteomes" id="UP001108089">
    <property type="component" value="Unassembled WGS sequence"/>
</dbReference>
<dbReference type="Pfam" id="PF09250">
    <property type="entry name" value="Prim-Pol"/>
    <property type="match status" value="1"/>
</dbReference>
<dbReference type="InterPro" id="IPR014820">
    <property type="entry name" value="PriCT_1"/>
</dbReference>
<evidence type="ECO:0000259" key="1">
    <source>
        <dbReference type="SMART" id="SM00942"/>
    </source>
</evidence>
<reference evidence="3" key="1">
    <citation type="submission" date="2022-01" db="EMBL/GenBank/DDBJ databases">
        <title>Gordonia xiamenensis sp. nov., isolated from surface seawater in Xiamen.</title>
        <authorList>
            <person name="He Y.F."/>
        </authorList>
    </citation>
    <scope>NUCLEOTIDE SEQUENCE</scope>
    <source>
        <strain evidence="3">GW1C4-4</strain>
    </source>
</reference>
<feature type="domain" description="DNA primase/polymerase bifunctional N-terminal" evidence="2">
    <location>
        <begin position="8"/>
        <end position="153"/>
    </location>
</feature>
<evidence type="ECO:0000259" key="2">
    <source>
        <dbReference type="SMART" id="SM00943"/>
    </source>
</evidence>
<protein>
    <submittedName>
        <fullName evidence="3">Bifunctional DNA primase/polymerase</fullName>
    </submittedName>
</protein>
<name>A0ABS9DP87_9ACTN</name>
<dbReference type="RefSeq" id="WP_235725779.1">
    <property type="nucleotide sequence ID" value="NZ_JAKGCU010000028.1"/>
</dbReference>
<dbReference type="SMART" id="SM00943">
    <property type="entry name" value="Prim-Pol"/>
    <property type="match status" value="1"/>
</dbReference>
<comment type="caution">
    <text evidence="3">The sequence shown here is derived from an EMBL/GenBank/DDBJ whole genome shotgun (WGS) entry which is preliminary data.</text>
</comment>
<gene>
    <name evidence="3" type="ORF">L1892_21315</name>
</gene>
<dbReference type="SMART" id="SM00942">
    <property type="entry name" value="PriCT_1"/>
    <property type="match status" value="1"/>
</dbReference>
<dbReference type="EMBL" id="JAKGCU010000028">
    <property type="protein sequence ID" value="MCF3940916.1"/>
    <property type="molecule type" value="Genomic_DNA"/>
</dbReference>
<dbReference type="InterPro" id="IPR015330">
    <property type="entry name" value="DNA_primase/pol_bifunc_N"/>
</dbReference>
<evidence type="ECO:0000313" key="3">
    <source>
        <dbReference type="EMBL" id="MCF3940916.1"/>
    </source>
</evidence>
<organism evidence="3 4">
    <name type="scientific">Gordonia tangerina</name>
    <dbReference type="NCBI Taxonomy" id="2911060"/>
    <lineage>
        <taxon>Bacteria</taxon>
        <taxon>Bacillati</taxon>
        <taxon>Actinomycetota</taxon>
        <taxon>Actinomycetes</taxon>
        <taxon>Mycobacteriales</taxon>
        <taxon>Gordoniaceae</taxon>
        <taxon>Gordonia</taxon>
    </lineage>
</organism>
<proteinExistence type="predicted"/>
<keyword evidence="4" id="KW-1185">Reference proteome</keyword>
<dbReference type="CDD" id="cd04859">
    <property type="entry name" value="Prim_Pol"/>
    <property type="match status" value="1"/>
</dbReference>
<accession>A0ABS9DP87</accession>
<feature type="domain" description="Primase C-terminal 1" evidence="1">
    <location>
        <begin position="181"/>
        <end position="243"/>
    </location>
</feature>